<dbReference type="AlphaFoldDB" id="A0A918MXZ5"/>
<proteinExistence type="predicted"/>
<keyword evidence="1" id="KW-0732">Signal</keyword>
<feature type="chain" id="PRO_5037710736" description="DUF4198 domain-containing protein" evidence="1">
    <location>
        <begin position="26"/>
        <end position="278"/>
    </location>
</feature>
<evidence type="ECO:0000256" key="1">
    <source>
        <dbReference type="SAM" id="SignalP"/>
    </source>
</evidence>
<evidence type="ECO:0000313" key="2">
    <source>
        <dbReference type="EMBL" id="GGW83187.1"/>
    </source>
</evidence>
<dbReference type="EMBL" id="BMXP01000003">
    <property type="protein sequence ID" value="GGW83187.1"/>
    <property type="molecule type" value="Genomic_DNA"/>
</dbReference>
<name>A0A918MXZ5_9ALTE</name>
<protein>
    <recommendedName>
        <fullName evidence="4">DUF4198 domain-containing protein</fullName>
    </recommendedName>
</protein>
<comment type="caution">
    <text evidence="2">The sequence shown here is derived from an EMBL/GenBank/DDBJ whole genome shotgun (WGS) entry which is preliminary data.</text>
</comment>
<dbReference type="Pfam" id="PF10670">
    <property type="entry name" value="DUF4198"/>
    <property type="match status" value="1"/>
</dbReference>
<reference evidence="2" key="1">
    <citation type="journal article" date="2014" name="Int. J. Syst. Evol. Microbiol.">
        <title>Complete genome sequence of Corynebacterium casei LMG S-19264T (=DSM 44701T), isolated from a smear-ripened cheese.</title>
        <authorList>
            <consortium name="US DOE Joint Genome Institute (JGI-PGF)"/>
            <person name="Walter F."/>
            <person name="Albersmeier A."/>
            <person name="Kalinowski J."/>
            <person name="Ruckert C."/>
        </authorList>
    </citation>
    <scope>NUCLEOTIDE SEQUENCE</scope>
    <source>
        <strain evidence="2">KCTC 22164</strain>
    </source>
</reference>
<keyword evidence="3" id="KW-1185">Reference proteome</keyword>
<dbReference type="RefSeq" id="WP_189405108.1">
    <property type="nucleotide sequence ID" value="NZ_BMXP01000003.1"/>
</dbReference>
<accession>A0A918MXZ5</accession>
<evidence type="ECO:0008006" key="4">
    <source>
        <dbReference type="Google" id="ProtNLM"/>
    </source>
</evidence>
<feature type="signal peptide" evidence="1">
    <location>
        <begin position="1"/>
        <end position="25"/>
    </location>
</feature>
<reference evidence="2" key="2">
    <citation type="submission" date="2020-09" db="EMBL/GenBank/DDBJ databases">
        <authorList>
            <person name="Sun Q."/>
            <person name="Kim S."/>
        </authorList>
    </citation>
    <scope>NUCLEOTIDE SEQUENCE</scope>
    <source>
        <strain evidence="2">KCTC 22164</strain>
    </source>
</reference>
<gene>
    <name evidence="2" type="ORF">GCM10007391_15680</name>
</gene>
<organism evidence="2 3">
    <name type="scientific">Alteromonas halophila</name>
    <dbReference type="NCBI Taxonomy" id="516698"/>
    <lineage>
        <taxon>Bacteria</taxon>
        <taxon>Pseudomonadati</taxon>
        <taxon>Pseudomonadota</taxon>
        <taxon>Gammaproteobacteria</taxon>
        <taxon>Alteromonadales</taxon>
        <taxon>Alteromonadaceae</taxon>
        <taxon>Alteromonas/Salinimonas group</taxon>
        <taxon>Alteromonas</taxon>
    </lineage>
</organism>
<dbReference type="Proteomes" id="UP000631300">
    <property type="component" value="Unassembled WGS sequence"/>
</dbReference>
<sequence length="278" mass="30959">MTNRVKLKFIGLCCLLTAFTPHLHAHDFWLEPGQFYYESATSVPIQFKVGHNKDADNWNLTWDKVVALRSYSSTGVTDMAASIIPRSGFMPGVAKLQKRKPGSYVIGFESYHSVSTLDAEKFNGYLEEEGLKQIQTHRRENDLSNTPGTEIYSRKAKSIVQIGNTLSDTVTRPIGHTLEIIPLQHPASLKEDGALPVQVLFRGEPLHNAMIDAMPLGEASHQIQTLTTDKNGNATFHFTESGPVKLNVVWGVPVENNDRADYETYFSSLTFTVSRTSS</sequence>
<evidence type="ECO:0000313" key="3">
    <source>
        <dbReference type="Proteomes" id="UP000631300"/>
    </source>
</evidence>
<dbReference type="InterPro" id="IPR019613">
    <property type="entry name" value="DUF4198"/>
</dbReference>